<evidence type="ECO:0000313" key="2">
    <source>
        <dbReference type="Proteomes" id="UP000814140"/>
    </source>
</evidence>
<organism evidence="1 2">
    <name type="scientific">Artomyces pyxidatus</name>
    <dbReference type="NCBI Taxonomy" id="48021"/>
    <lineage>
        <taxon>Eukaryota</taxon>
        <taxon>Fungi</taxon>
        <taxon>Dikarya</taxon>
        <taxon>Basidiomycota</taxon>
        <taxon>Agaricomycotina</taxon>
        <taxon>Agaricomycetes</taxon>
        <taxon>Russulales</taxon>
        <taxon>Auriscalpiaceae</taxon>
        <taxon>Artomyces</taxon>
    </lineage>
</organism>
<accession>A0ACB8SZ39</accession>
<keyword evidence="2" id="KW-1185">Reference proteome</keyword>
<name>A0ACB8SZ39_9AGAM</name>
<comment type="caution">
    <text evidence="1">The sequence shown here is derived from an EMBL/GenBank/DDBJ whole genome shotgun (WGS) entry which is preliminary data.</text>
</comment>
<evidence type="ECO:0000313" key="1">
    <source>
        <dbReference type="EMBL" id="KAI0061783.1"/>
    </source>
</evidence>
<dbReference type="Proteomes" id="UP000814140">
    <property type="component" value="Unassembled WGS sequence"/>
</dbReference>
<sequence>MNTPAASPRFYVVFRGTNPGVYMDWAAAAPNVIGVPGAIHRRYGTLAEAHRALDEFQAHEVELMAAQMQGLALATGPFPAPAPAAPEPEPTPAPAAPAPAAPAPAAPAPAAASDAPPTAGATPVNIPAAPVAGPSFQGSPPASPVAGVNWTPLTSITLVVTTARGYRFYAIARGRQAGIFNQPWFSTG</sequence>
<dbReference type="EMBL" id="MU277210">
    <property type="protein sequence ID" value="KAI0061783.1"/>
    <property type="molecule type" value="Genomic_DNA"/>
</dbReference>
<proteinExistence type="predicted"/>
<protein>
    <submittedName>
        <fullName evidence="1">Uncharacterized protein</fullName>
    </submittedName>
</protein>
<reference evidence="1" key="2">
    <citation type="journal article" date="2022" name="New Phytol.">
        <title>Evolutionary transition to the ectomycorrhizal habit in the genomes of a hyperdiverse lineage of mushroom-forming fungi.</title>
        <authorList>
            <person name="Looney B."/>
            <person name="Miyauchi S."/>
            <person name="Morin E."/>
            <person name="Drula E."/>
            <person name="Courty P.E."/>
            <person name="Kohler A."/>
            <person name="Kuo A."/>
            <person name="LaButti K."/>
            <person name="Pangilinan J."/>
            <person name="Lipzen A."/>
            <person name="Riley R."/>
            <person name="Andreopoulos W."/>
            <person name="He G."/>
            <person name="Johnson J."/>
            <person name="Nolan M."/>
            <person name="Tritt A."/>
            <person name="Barry K.W."/>
            <person name="Grigoriev I.V."/>
            <person name="Nagy L.G."/>
            <person name="Hibbett D."/>
            <person name="Henrissat B."/>
            <person name="Matheny P.B."/>
            <person name="Labbe J."/>
            <person name="Martin F.M."/>
        </authorList>
    </citation>
    <scope>NUCLEOTIDE SEQUENCE</scope>
    <source>
        <strain evidence="1">HHB10654</strain>
    </source>
</reference>
<gene>
    <name evidence="1" type="ORF">BV25DRAFT_1916458</name>
</gene>
<reference evidence="1" key="1">
    <citation type="submission" date="2021-03" db="EMBL/GenBank/DDBJ databases">
        <authorList>
            <consortium name="DOE Joint Genome Institute"/>
            <person name="Ahrendt S."/>
            <person name="Looney B.P."/>
            <person name="Miyauchi S."/>
            <person name="Morin E."/>
            <person name="Drula E."/>
            <person name="Courty P.E."/>
            <person name="Chicoki N."/>
            <person name="Fauchery L."/>
            <person name="Kohler A."/>
            <person name="Kuo A."/>
            <person name="Labutti K."/>
            <person name="Pangilinan J."/>
            <person name="Lipzen A."/>
            <person name="Riley R."/>
            <person name="Andreopoulos W."/>
            <person name="He G."/>
            <person name="Johnson J."/>
            <person name="Barry K.W."/>
            <person name="Grigoriev I.V."/>
            <person name="Nagy L."/>
            <person name="Hibbett D."/>
            <person name="Henrissat B."/>
            <person name="Matheny P.B."/>
            <person name="Labbe J."/>
            <person name="Martin F."/>
        </authorList>
    </citation>
    <scope>NUCLEOTIDE SEQUENCE</scope>
    <source>
        <strain evidence="1">HHB10654</strain>
    </source>
</reference>